<keyword evidence="2" id="KW-1185">Reference proteome</keyword>
<reference evidence="1 2" key="1">
    <citation type="journal article" date="2016" name="Sci. Rep.">
        <title>The Dendrobium catenatum Lindl. genome sequence provides insights into polysaccharide synthase, floral development and adaptive evolution.</title>
        <authorList>
            <person name="Zhang G.Q."/>
            <person name="Xu Q."/>
            <person name="Bian C."/>
            <person name="Tsai W.C."/>
            <person name="Yeh C.M."/>
            <person name="Liu K.W."/>
            <person name="Yoshida K."/>
            <person name="Zhang L.S."/>
            <person name="Chang S.B."/>
            <person name="Chen F."/>
            <person name="Shi Y."/>
            <person name="Su Y.Y."/>
            <person name="Zhang Y.Q."/>
            <person name="Chen L.J."/>
            <person name="Yin Y."/>
            <person name="Lin M."/>
            <person name="Huang H."/>
            <person name="Deng H."/>
            <person name="Wang Z.W."/>
            <person name="Zhu S.L."/>
            <person name="Zhao X."/>
            <person name="Deng C."/>
            <person name="Niu S.C."/>
            <person name="Huang J."/>
            <person name="Wang M."/>
            <person name="Liu G.H."/>
            <person name="Yang H.J."/>
            <person name="Xiao X.J."/>
            <person name="Hsiao Y.Y."/>
            <person name="Wu W.L."/>
            <person name="Chen Y.Y."/>
            <person name="Mitsuda N."/>
            <person name="Ohme-Takagi M."/>
            <person name="Luo Y.B."/>
            <person name="Van de Peer Y."/>
            <person name="Liu Z.J."/>
        </authorList>
    </citation>
    <scope>NUCLEOTIDE SEQUENCE [LARGE SCALE GENOMIC DNA]</scope>
    <source>
        <tissue evidence="1">The whole plant</tissue>
    </source>
</reference>
<dbReference type="AlphaFoldDB" id="A0A2I0VM01"/>
<gene>
    <name evidence="1" type="ORF">MA16_Dca025455</name>
</gene>
<accession>A0A2I0VM01</accession>
<sequence length="116" mass="13543">MTMKEWEVLDQITLGLIQLSLSLYVLFNIVNEMTTFNLMVELNKMYEKPSDLNKVFLMKKLFNINMLDNTLMVEHLNNLNTVMIQLCLVGIKFDDEVRPLMLLSSLQDSLDGWLLL</sequence>
<dbReference type="EMBL" id="KZ503423">
    <property type="protein sequence ID" value="PKU64413.1"/>
    <property type="molecule type" value="Genomic_DNA"/>
</dbReference>
<name>A0A2I0VM01_9ASPA</name>
<evidence type="ECO:0000313" key="2">
    <source>
        <dbReference type="Proteomes" id="UP000233837"/>
    </source>
</evidence>
<dbReference type="Pfam" id="PF14223">
    <property type="entry name" value="Retrotran_gag_2"/>
    <property type="match status" value="1"/>
</dbReference>
<reference evidence="1 2" key="2">
    <citation type="journal article" date="2017" name="Nature">
        <title>The Apostasia genome and the evolution of orchids.</title>
        <authorList>
            <person name="Zhang G.Q."/>
            <person name="Liu K.W."/>
            <person name="Li Z."/>
            <person name="Lohaus R."/>
            <person name="Hsiao Y.Y."/>
            <person name="Niu S.C."/>
            <person name="Wang J.Y."/>
            <person name="Lin Y.C."/>
            <person name="Xu Q."/>
            <person name="Chen L.J."/>
            <person name="Yoshida K."/>
            <person name="Fujiwara S."/>
            <person name="Wang Z.W."/>
            <person name="Zhang Y.Q."/>
            <person name="Mitsuda N."/>
            <person name="Wang M."/>
            <person name="Liu G.H."/>
            <person name="Pecoraro L."/>
            <person name="Huang H.X."/>
            <person name="Xiao X.J."/>
            <person name="Lin M."/>
            <person name="Wu X.Y."/>
            <person name="Wu W.L."/>
            <person name="Chen Y.Y."/>
            <person name="Chang S.B."/>
            <person name="Sakamoto S."/>
            <person name="Ohme-Takagi M."/>
            <person name="Yagi M."/>
            <person name="Zeng S.J."/>
            <person name="Shen C.Y."/>
            <person name="Yeh C.M."/>
            <person name="Luo Y.B."/>
            <person name="Tsai W.C."/>
            <person name="Van de Peer Y."/>
            <person name="Liu Z.J."/>
        </authorList>
    </citation>
    <scope>NUCLEOTIDE SEQUENCE [LARGE SCALE GENOMIC DNA]</scope>
    <source>
        <tissue evidence="1">The whole plant</tissue>
    </source>
</reference>
<proteinExistence type="predicted"/>
<dbReference type="Proteomes" id="UP000233837">
    <property type="component" value="Unassembled WGS sequence"/>
</dbReference>
<evidence type="ECO:0000313" key="1">
    <source>
        <dbReference type="EMBL" id="PKU64413.1"/>
    </source>
</evidence>
<organism evidence="1 2">
    <name type="scientific">Dendrobium catenatum</name>
    <dbReference type="NCBI Taxonomy" id="906689"/>
    <lineage>
        <taxon>Eukaryota</taxon>
        <taxon>Viridiplantae</taxon>
        <taxon>Streptophyta</taxon>
        <taxon>Embryophyta</taxon>
        <taxon>Tracheophyta</taxon>
        <taxon>Spermatophyta</taxon>
        <taxon>Magnoliopsida</taxon>
        <taxon>Liliopsida</taxon>
        <taxon>Asparagales</taxon>
        <taxon>Orchidaceae</taxon>
        <taxon>Epidendroideae</taxon>
        <taxon>Malaxideae</taxon>
        <taxon>Dendrobiinae</taxon>
        <taxon>Dendrobium</taxon>
    </lineage>
</organism>
<protein>
    <submittedName>
        <fullName evidence="1">Retrovirus-related Pol polyprotein from transposon TNT 1-94</fullName>
    </submittedName>
</protein>